<proteinExistence type="inferred from homology"/>
<dbReference type="Proteomes" id="UP000001542">
    <property type="component" value="Unassembled WGS sequence"/>
</dbReference>
<dbReference type="InParanoid" id="A2FIJ5"/>
<dbReference type="Gene3D" id="1.10.510.10">
    <property type="entry name" value="Transferase(Phosphotransferase) domain 1"/>
    <property type="match status" value="1"/>
</dbReference>
<evidence type="ECO:0000313" key="11">
    <source>
        <dbReference type="EMBL" id="EAX95276.1"/>
    </source>
</evidence>
<dbReference type="OrthoDB" id="10263276at2759"/>
<keyword evidence="6 7" id="KW-0067">ATP-binding</keyword>
<dbReference type="OMA" id="TQNIDIM"/>
<evidence type="ECO:0000256" key="3">
    <source>
        <dbReference type="ARBA" id="ARBA00022679"/>
    </source>
</evidence>
<evidence type="ECO:0000313" key="12">
    <source>
        <dbReference type="Proteomes" id="UP000001542"/>
    </source>
</evidence>
<sequence length="461" mass="52464">MAEKQEEVLLSIMSWLRQKTAAFRFDRQLYCVVTDTEFVCYSDEQMTKIDKQIPLTQISKVSPLPASSRPGFSFQLPNGSTLIFYDTSIHQAQKWICALRTEPPSEKVSIDSFNLKKVIGRGASGKVYLAEKKSTGERFAIKAIRKDSLPQKKRVSRVRAERNALMRAKHQFITRLFYAFQSPTKLYFVMEYEAGGDLRHHMDQNTSFSLPQIRIYLAELALALKTLHGLGIVYRDLKPENILLDAEGHIKLADFGLAKEINSESDATSICGTCEYIAPEMLRSQPQTFAVDWWSFGVIAFQLLCNRLPFASANPQRLFQLIMNNQPRIPNNLDSSAQSFLQQLLNKEPAKRLGSVGTDITHHPFFEDIDWDMVANKEYKLDFVPSLETPDSVENFDNQLTEQTPQDSYTDDNLNINVQGFSYVGANSPFDDCVIGDCKIVDSMNDDMSDEHNMEENNDDQ</sequence>
<dbReference type="KEGG" id="tva:4753027"/>
<dbReference type="InterPro" id="IPR000961">
    <property type="entry name" value="AGC-kinase_C"/>
</dbReference>
<evidence type="ECO:0000259" key="10">
    <source>
        <dbReference type="PROSITE" id="PS51285"/>
    </source>
</evidence>
<dbReference type="PROSITE" id="PS00108">
    <property type="entry name" value="PROTEIN_KINASE_ST"/>
    <property type="match status" value="1"/>
</dbReference>
<dbReference type="VEuPathDB" id="TrichDB:TVAG_051880"/>
<dbReference type="PROSITE" id="PS50011">
    <property type="entry name" value="PROTEIN_KINASE_DOM"/>
    <property type="match status" value="1"/>
</dbReference>
<dbReference type="InterPro" id="IPR017441">
    <property type="entry name" value="Protein_kinase_ATP_BS"/>
</dbReference>
<evidence type="ECO:0000256" key="8">
    <source>
        <dbReference type="RuleBase" id="RU000304"/>
    </source>
</evidence>
<evidence type="ECO:0000256" key="4">
    <source>
        <dbReference type="ARBA" id="ARBA00022741"/>
    </source>
</evidence>
<comment type="similarity">
    <text evidence="8">Belongs to the protein kinase superfamily.</text>
</comment>
<dbReference type="SUPFAM" id="SSF50729">
    <property type="entry name" value="PH domain-like"/>
    <property type="match status" value="1"/>
</dbReference>
<dbReference type="Gene3D" id="2.30.29.30">
    <property type="entry name" value="Pleckstrin-homology domain (PH domain)/Phosphotyrosine-binding domain (PTB)"/>
    <property type="match status" value="1"/>
</dbReference>
<name>A2FIJ5_TRIV3</name>
<dbReference type="PROSITE" id="PS00107">
    <property type="entry name" value="PROTEIN_KINASE_ATP"/>
    <property type="match status" value="1"/>
</dbReference>
<feature type="binding site" evidence="7">
    <location>
        <position position="146"/>
    </location>
    <ligand>
        <name>ATP</name>
        <dbReference type="ChEBI" id="CHEBI:30616"/>
    </ligand>
</feature>
<dbReference type="RefSeq" id="XP_001308206.1">
    <property type="nucleotide sequence ID" value="XM_001308205.1"/>
</dbReference>
<dbReference type="InterPro" id="IPR011009">
    <property type="entry name" value="Kinase-like_dom_sf"/>
</dbReference>
<feature type="domain" description="AGC-kinase C-terminal" evidence="10">
    <location>
        <begin position="367"/>
        <end position="433"/>
    </location>
</feature>
<dbReference type="FunFam" id="2.30.29.30:FF:000350">
    <property type="entry name" value="AGC family protein kinase"/>
    <property type="match status" value="1"/>
</dbReference>
<dbReference type="InterPro" id="IPR011993">
    <property type="entry name" value="PH-like_dom_sf"/>
</dbReference>
<keyword evidence="3" id="KW-0808">Transferase</keyword>
<dbReference type="GO" id="GO:0035556">
    <property type="term" value="P:intracellular signal transduction"/>
    <property type="evidence" value="ECO:0000318"/>
    <property type="project" value="GO_Central"/>
</dbReference>
<evidence type="ECO:0000256" key="5">
    <source>
        <dbReference type="ARBA" id="ARBA00022777"/>
    </source>
</evidence>
<protein>
    <submittedName>
        <fullName evidence="11">AGC family protein kinase</fullName>
    </submittedName>
</protein>
<keyword evidence="4 7" id="KW-0547">Nucleotide-binding</keyword>
<dbReference type="PROSITE" id="PS51285">
    <property type="entry name" value="AGC_KINASE_CTER"/>
    <property type="match status" value="1"/>
</dbReference>
<dbReference type="SMART" id="SM00220">
    <property type="entry name" value="S_TKc"/>
    <property type="match status" value="1"/>
</dbReference>
<dbReference type="VEuPathDB" id="TrichDB:TVAGG3_0632210"/>
<dbReference type="InterPro" id="IPR008271">
    <property type="entry name" value="Ser/Thr_kinase_AS"/>
</dbReference>
<dbReference type="AlphaFoldDB" id="A2FIJ5"/>
<dbReference type="eggNOG" id="KOG0603">
    <property type="taxonomic scope" value="Eukaryota"/>
</dbReference>
<dbReference type="Pfam" id="PF00069">
    <property type="entry name" value="Pkinase"/>
    <property type="match status" value="1"/>
</dbReference>
<dbReference type="Gene3D" id="3.30.200.20">
    <property type="entry name" value="Phosphorylase Kinase, domain 1"/>
    <property type="match status" value="1"/>
</dbReference>
<dbReference type="GO" id="GO:0005524">
    <property type="term" value="F:ATP binding"/>
    <property type="evidence" value="ECO:0007669"/>
    <property type="project" value="UniProtKB-UniRule"/>
</dbReference>
<dbReference type="GO" id="GO:0004674">
    <property type="term" value="F:protein serine/threonine kinase activity"/>
    <property type="evidence" value="ECO:0000318"/>
    <property type="project" value="GO_Central"/>
</dbReference>
<dbReference type="InterPro" id="IPR045270">
    <property type="entry name" value="STKc_AGC"/>
</dbReference>
<gene>
    <name evidence="11" type="ORF">TVAG_051880</name>
</gene>
<organism evidence="11 12">
    <name type="scientific">Trichomonas vaginalis (strain ATCC PRA-98 / G3)</name>
    <dbReference type="NCBI Taxonomy" id="412133"/>
    <lineage>
        <taxon>Eukaryota</taxon>
        <taxon>Metamonada</taxon>
        <taxon>Parabasalia</taxon>
        <taxon>Trichomonadida</taxon>
        <taxon>Trichomonadidae</taxon>
        <taxon>Trichomonas</taxon>
    </lineage>
</organism>
<dbReference type="EMBL" id="DS113814">
    <property type="protein sequence ID" value="EAX95276.1"/>
    <property type="molecule type" value="Genomic_DNA"/>
</dbReference>
<dbReference type="FunFam" id="1.10.510.10:FF:000008">
    <property type="entry name" value="Non-specific serine/threonine protein kinase"/>
    <property type="match status" value="1"/>
</dbReference>
<evidence type="ECO:0000256" key="2">
    <source>
        <dbReference type="ARBA" id="ARBA00022553"/>
    </source>
</evidence>
<keyword evidence="2" id="KW-0597">Phosphoprotein</keyword>
<dbReference type="SMART" id="SM00133">
    <property type="entry name" value="S_TK_X"/>
    <property type="match status" value="1"/>
</dbReference>
<accession>A2FIJ5</accession>
<reference evidence="11" key="2">
    <citation type="journal article" date="2007" name="Science">
        <title>Draft genome sequence of the sexually transmitted pathogen Trichomonas vaginalis.</title>
        <authorList>
            <person name="Carlton J.M."/>
            <person name="Hirt R.P."/>
            <person name="Silva J.C."/>
            <person name="Delcher A.L."/>
            <person name="Schatz M."/>
            <person name="Zhao Q."/>
            <person name="Wortman J.R."/>
            <person name="Bidwell S.L."/>
            <person name="Alsmark U.C.M."/>
            <person name="Besteiro S."/>
            <person name="Sicheritz-Ponten T."/>
            <person name="Noel C.J."/>
            <person name="Dacks J.B."/>
            <person name="Foster P.G."/>
            <person name="Simillion C."/>
            <person name="Van de Peer Y."/>
            <person name="Miranda-Saavedra D."/>
            <person name="Barton G.J."/>
            <person name="Westrop G.D."/>
            <person name="Mueller S."/>
            <person name="Dessi D."/>
            <person name="Fiori P.L."/>
            <person name="Ren Q."/>
            <person name="Paulsen I."/>
            <person name="Zhang H."/>
            <person name="Bastida-Corcuera F.D."/>
            <person name="Simoes-Barbosa A."/>
            <person name="Brown M.T."/>
            <person name="Hayes R.D."/>
            <person name="Mukherjee M."/>
            <person name="Okumura C.Y."/>
            <person name="Schneider R."/>
            <person name="Smith A.J."/>
            <person name="Vanacova S."/>
            <person name="Villalvazo M."/>
            <person name="Haas B.J."/>
            <person name="Pertea M."/>
            <person name="Feldblyum T.V."/>
            <person name="Utterback T.R."/>
            <person name="Shu C.L."/>
            <person name="Osoegawa K."/>
            <person name="de Jong P.J."/>
            <person name="Hrdy I."/>
            <person name="Horvathova L."/>
            <person name="Zubacova Z."/>
            <person name="Dolezal P."/>
            <person name="Malik S.B."/>
            <person name="Logsdon J.M. Jr."/>
            <person name="Henze K."/>
            <person name="Gupta A."/>
            <person name="Wang C.C."/>
            <person name="Dunne R.L."/>
            <person name="Upcroft J.A."/>
            <person name="Upcroft P."/>
            <person name="White O."/>
            <person name="Salzberg S.L."/>
            <person name="Tang P."/>
            <person name="Chiu C.-H."/>
            <person name="Lee Y.-S."/>
            <person name="Embley T.M."/>
            <person name="Coombs G.H."/>
            <person name="Mottram J.C."/>
            <person name="Tachezy J."/>
            <person name="Fraser-Liggett C.M."/>
            <person name="Johnson P.J."/>
        </authorList>
    </citation>
    <scope>NUCLEOTIDE SEQUENCE [LARGE SCALE GENOMIC DNA]</scope>
    <source>
        <strain evidence="11">G3</strain>
    </source>
</reference>
<evidence type="ECO:0000256" key="1">
    <source>
        <dbReference type="ARBA" id="ARBA00022527"/>
    </source>
</evidence>
<dbReference type="STRING" id="5722.A2FIJ5"/>
<dbReference type="SMR" id="A2FIJ5"/>
<keyword evidence="12" id="KW-1185">Reference proteome</keyword>
<reference evidence="11" key="1">
    <citation type="submission" date="2006-10" db="EMBL/GenBank/DDBJ databases">
        <authorList>
            <person name="Amadeo P."/>
            <person name="Zhao Q."/>
            <person name="Wortman J."/>
            <person name="Fraser-Liggett C."/>
            <person name="Carlton J."/>
        </authorList>
    </citation>
    <scope>NUCLEOTIDE SEQUENCE</scope>
    <source>
        <strain evidence="11">G3</strain>
    </source>
</reference>
<dbReference type="PANTHER" id="PTHR24351">
    <property type="entry name" value="RIBOSOMAL PROTEIN S6 KINASE"/>
    <property type="match status" value="1"/>
</dbReference>
<keyword evidence="5 11" id="KW-0418">Kinase</keyword>
<evidence type="ECO:0000256" key="7">
    <source>
        <dbReference type="PROSITE-ProRule" id="PRU10141"/>
    </source>
</evidence>
<dbReference type="InterPro" id="IPR000719">
    <property type="entry name" value="Prot_kinase_dom"/>
</dbReference>
<evidence type="ECO:0000256" key="6">
    <source>
        <dbReference type="ARBA" id="ARBA00022840"/>
    </source>
</evidence>
<dbReference type="CDD" id="cd05123">
    <property type="entry name" value="STKc_AGC"/>
    <property type="match status" value="1"/>
</dbReference>
<evidence type="ECO:0000259" key="9">
    <source>
        <dbReference type="PROSITE" id="PS50011"/>
    </source>
</evidence>
<dbReference type="SUPFAM" id="SSF56112">
    <property type="entry name" value="Protein kinase-like (PK-like)"/>
    <property type="match status" value="1"/>
</dbReference>
<keyword evidence="1 8" id="KW-0723">Serine/threonine-protein kinase</keyword>
<feature type="domain" description="Protein kinase" evidence="9">
    <location>
        <begin position="113"/>
        <end position="366"/>
    </location>
</feature>